<dbReference type="OrthoDB" id="569183at2"/>
<dbReference type="Proteomes" id="UP000480185">
    <property type="component" value="Unassembled WGS sequence"/>
</dbReference>
<dbReference type="AlphaFoldDB" id="A0A6G1X4N3"/>
<gene>
    <name evidence="1" type="ORF">GH754_05880</name>
</gene>
<reference evidence="1 2" key="1">
    <citation type="submission" date="2019-11" db="EMBL/GenBank/DDBJ databases">
        <authorList>
            <person name="Li J."/>
        </authorList>
    </citation>
    <scope>NUCLEOTIDE SEQUENCE [LARGE SCALE GENOMIC DNA]</scope>
    <source>
        <strain evidence="1 2">J4</strain>
    </source>
</reference>
<proteinExistence type="predicted"/>
<keyword evidence="2" id="KW-1185">Reference proteome</keyword>
<accession>A0A6G1X4N3</accession>
<dbReference type="RefSeq" id="WP_153727801.1">
    <property type="nucleotide sequence ID" value="NZ_WJNH01000003.1"/>
</dbReference>
<protein>
    <recommendedName>
        <fullName evidence="3">Nucleotidyltransferase</fullName>
    </recommendedName>
</protein>
<dbReference type="PANTHER" id="PTHR34817">
    <property type="entry name" value="NUCLEOTIDYLTRANSFERASE"/>
    <property type="match status" value="1"/>
</dbReference>
<organism evidence="1 2">
    <name type="scientific">Salinibacillus xinjiangensis</name>
    <dbReference type="NCBI Taxonomy" id="1229268"/>
    <lineage>
        <taxon>Bacteria</taxon>
        <taxon>Bacillati</taxon>
        <taxon>Bacillota</taxon>
        <taxon>Bacilli</taxon>
        <taxon>Bacillales</taxon>
        <taxon>Bacillaceae</taxon>
        <taxon>Salinibacillus</taxon>
    </lineage>
</organism>
<comment type="caution">
    <text evidence="1">The sequence shown here is derived from an EMBL/GenBank/DDBJ whole genome shotgun (WGS) entry which is preliminary data.</text>
</comment>
<dbReference type="PANTHER" id="PTHR34817:SF1">
    <property type="entry name" value="NUCLEOTIDYLTRANSFERASE"/>
    <property type="match status" value="1"/>
</dbReference>
<dbReference type="EMBL" id="WJNH01000003">
    <property type="protein sequence ID" value="MRG85865.1"/>
    <property type="molecule type" value="Genomic_DNA"/>
</dbReference>
<evidence type="ECO:0000313" key="2">
    <source>
        <dbReference type="Proteomes" id="UP000480185"/>
    </source>
</evidence>
<name>A0A6G1X4N3_9BACI</name>
<sequence length="318" mass="37108">MSTQEFLQLLRENTIYRVITGSTAYGLNVEHSDIDEKAFVILPPTRAFTLGKEWETDTFHNPDIEFHSLKKAMNLLNSQNPTILETLFVSQPFVVKQTKHGKWIRENRELFLSQNCYHSFGGYAKDQLMRIKNGLQKATPNEQLEHLEYKLNQMVSEMKERYPALEDGMIQVQHISKDSKGNPQSNLSVQFNQISLTELNGITTELTNAQKSYSKKDRQTKKPTEQLYKHAMHLLRLLMMGTEILKEGRLTVYQEKQQTFLKGIRNQEYSWDEIFTIAEDLFEKLRQAKEQTILPKSTDKSKINKLYTDIIQNYYGLS</sequence>
<dbReference type="InterPro" id="IPR018775">
    <property type="entry name" value="RlaP"/>
</dbReference>
<evidence type="ECO:0000313" key="1">
    <source>
        <dbReference type="EMBL" id="MRG85865.1"/>
    </source>
</evidence>
<dbReference type="Pfam" id="PF10127">
    <property type="entry name" value="RlaP"/>
    <property type="match status" value="1"/>
</dbReference>
<evidence type="ECO:0008006" key="3">
    <source>
        <dbReference type="Google" id="ProtNLM"/>
    </source>
</evidence>